<keyword evidence="2" id="KW-1185">Reference proteome</keyword>
<organism evidence="1 2">
    <name type="scientific">Phormidesmis priestleyi ULC007</name>
    <dbReference type="NCBI Taxonomy" id="1920490"/>
    <lineage>
        <taxon>Bacteria</taxon>
        <taxon>Bacillati</taxon>
        <taxon>Cyanobacteriota</taxon>
        <taxon>Cyanophyceae</taxon>
        <taxon>Leptolyngbyales</taxon>
        <taxon>Leptolyngbyaceae</taxon>
        <taxon>Phormidesmis</taxon>
    </lineage>
</organism>
<reference evidence="1 2" key="1">
    <citation type="submission" date="2018-02" db="EMBL/GenBank/DDBJ databases">
        <authorList>
            <person name="Cohen D.B."/>
            <person name="Kent A.D."/>
        </authorList>
    </citation>
    <scope>NUCLEOTIDE SEQUENCE [LARGE SCALE GENOMIC DNA]</scope>
    <source>
        <strain evidence="1 2">ULC007</strain>
    </source>
</reference>
<dbReference type="STRING" id="1920490.GCA_001895925_03896"/>
<reference evidence="1 2" key="2">
    <citation type="submission" date="2018-03" db="EMBL/GenBank/DDBJ databases">
        <title>The ancient ancestry and fast evolution of plastids.</title>
        <authorList>
            <person name="Moore K.R."/>
            <person name="Magnabosco C."/>
            <person name="Momper L."/>
            <person name="Gold D.A."/>
            <person name="Bosak T."/>
            <person name="Fournier G.P."/>
        </authorList>
    </citation>
    <scope>NUCLEOTIDE SEQUENCE [LARGE SCALE GENOMIC DNA]</scope>
    <source>
        <strain evidence="1 2">ULC007</strain>
    </source>
</reference>
<accession>A0A2T1DH75</accession>
<dbReference type="EMBL" id="PVWG01000008">
    <property type="protein sequence ID" value="PSB19859.1"/>
    <property type="molecule type" value="Genomic_DNA"/>
</dbReference>
<dbReference type="InterPro" id="IPR021336">
    <property type="entry name" value="DUF2949"/>
</dbReference>
<comment type="caution">
    <text evidence="1">The sequence shown here is derived from an EMBL/GenBank/DDBJ whole genome shotgun (WGS) entry which is preliminary data.</text>
</comment>
<evidence type="ECO:0000313" key="1">
    <source>
        <dbReference type="EMBL" id="PSB19859.1"/>
    </source>
</evidence>
<dbReference type="Proteomes" id="UP000238634">
    <property type="component" value="Unassembled WGS sequence"/>
</dbReference>
<name>A0A2T1DH75_9CYAN</name>
<dbReference type="OrthoDB" id="433602at2"/>
<gene>
    <name evidence="1" type="ORF">C7B65_09280</name>
</gene>
<evidence type="ECO:0000313" key="2">
    <source>
        <dbReference type="Proteomes" id="UP000238634"/>
    </source>
</evidence>
<proteinExistence type="predicted"/>
<evidence type="ECO:0008006" key="3">
    <source>
        <dbReference type="Google" id="ProtNLM"/>
    </source>
</evidence>
<sequence>MMESKELTQLLQFLQTDLAIPDANLQLALRHPEQTPGMLPMILWQYGFVTLNQLNQIFDWLEQRLLG</sequence>
<dbReference type="Pfam" id="PF11165">
    <property type="entry name" value="DUF2949"/>
    <property type="match status" value="1"/>
</dbReference>
<protein>
    <recommendedName>
        <fullName evidence="3">DUF2949 domain-containing protein</fullName>
    </recommendedName>
</protein>
<dbReference type="AlphaFoldDB" id="A0A2T1DH75"/>